<sequence length="110" mass="11457">MTRKISRTLMATLAACLLAFSSIGHAKTVEESPSALAMTGDAIFARPVLLATTIIGSAVYLVSLPFSLLGGNADEAGEVLVMGPARATFVRCLGCTRTGRKPETVDRTGD</sequence>
<keyword evidence="4" id="KW-1185">Reference proteome</keyword>
<name>A0A1D9GQ11_9GAMM</name>
<dbReference type="OrthoDB" id="332175at2"/>
<reference evidence="3 4" key="1">
    <citation type="submission" date="2016-10" db="EMBL/GenBank/DDBJ databases">
        <title>Marinobacter salinus sp. nov., a moderately halophilic bacterium isolated from a tidal flat environment.</title>
        <authorList>
            <person name="Park S.-J."/>
        </authorList>
    </citation>
    <scope>NUCLEOTIDE SEQUENCE [LARGE SCALE GENOMIC DNA]</scope>
    <source>
        <strain evidence="3 4">Hb8</strain>
    </source>
</reference>
<evidence type="ECO:0000313" key="3">
    <source>
        <dbReference type="EMBL" id="AOY89615.1"/>
    </source>
</evidence>
<organism evidence="3 4">
    <name type="scientific">Marinobacter salinus</name>
    <dbReference type="NCBI Taxonomy" id="1874317"/>
    <lineage>
        <taxon>Bacteria</taxon>
        <taxon>Pseudomonadati</taxon>
        <taxon>Pseudomonadota</taxon>
        <taxon>Gammaproteobacteria</taxon>
        <taxon>Pseudomonadales</taxon>
        <taxon>Marinobacteraceae</taxon>
        <taxon>Marinobacter</taxon>
    </lineage>
</organism>
<gene>
    <name evidence="3" type="ORF">BKP64_16345</name>
</gene>
<keyword evidence="2" id="KW-0732">Signal</keyword>
<keyword evidence="1" id="KW-0812">Transmembrane</keyword>
<evidence type="ECO:0000313" key="4">
    <source>
        <dbReference type="Proteomes" id="UP000177445"/>
    </source>
</evidence>
<evidence type="ECO:0000256" key="1">
    <source>
        <dbReference type="SAM" id="Phobius"/>
    </source>
</evidence>
<feature type="signal peptide" evidence="2">
    <location>
        <begin position="1"/>
        <end position="26"/>
    </location>
</feature>
<keyword evidence="1" id="KW-1133">Transmembrane helix</keyword>
<dbReference type="STRING" id="1874317.BKP64_16345"/>
<accession>A0A1D9GQ11</accession>
<feature type="chain" id="PRO_5009442173" description="Multidrug transporter" evidence="2">
    <location>
        <begin position="27"/>
        <end position="110"/>
    </location>
</feature>
<evidence type="ECO:0000256" key="2">
    <source>
        <dbReference type="SAM" id="SignalP"/>
    </source>
</evidence>
<dbReference type="RefSeq" id="WP_070972539.1">
    <property type="nucleotide sequence ID" value="NZ_CP017715.1"/>
</dbReference>
<protein>
    <recommendedName>
        <fullName evidence="5">Multidrug transporter</fullName>
    </recommendedName>
</protein>
<dbReference type="Proteomes" id="UP000177445">
    <property type="component" value="Chromosome"/>
</dbReference>
<feature type="transmembrane region" description="Helical" evidence="1">
    <location>
        <begin position="42"/>
        <end position="62"/>
    </location>
</feature>
<dbReference type="KEGG" id="msq:BKP64_16345"/>
<keyword evidence="1" id="KW-0472">Membrane</keyword>
<evidence type="ECO:0008006" key="5">
    <source>
        <dbReference type="Google" id="ProtNLM"/>
    </source>
</evidence>
<dbReference type="EMBL" id="CP017715">
    <property type="protein sequence ID" value="AOY89615.1"/>
    <property type="molecule type" value="Genomic_DNA"/>
</dbReference>
<dbReference type="AlphaFoldDB" id="A0A1D9GQ11"/>
<proteinExistence type="predicted"/>